<dbReference type="EMBL" id="JALKII010000004">
    <property type="protein sequence ID" value="MCK0537544.1"/>
    <property type="molecule type" value="Genomic_DNA"/>
</dbReference>
<dbReference type="Proteomes" id="UP001165524">
    <property type="component" value="Unassembled WGS sequence"/>
</dbReference>
<feature type="domain" description="Doubled CXXCH motif" evidence="4">
    <location>
        <begin position="325"/>
        <end position="351"/>
    </location>
</feature>
<dbReference type="PANTHER" id="PTHR35038:SF8">
    <property type="entry name" value="C-TYPE POLYHEME CYTOCHROME OMCC"/>
    <property type="match status" value="1"/>
</dbReference>
<evidence type="ECO:0000256" key="2">
    <source>
        <dbReference type="SAM" id="MobiDB-lite"/>
    </source>
</evidence>
<dbReference type="RefSeq" id="WP_246951245.1">
    <property type="nucleotide sequence ID" value="NZ_JALKII010000004.1"/>
</dbReference>
<feature type="region of interest" description="Disordered" evidence="2">
    <location>
        <begin position="240"/>
        <end position="266"/>
    </location>
</feature>
<sequence length="770" mass="84235">MRLPVALPYLIAPVAVALLAVAAWQAIPQASAPIAANEGPHWVAENQCQSCHAAQFQSWQGSHHQRAMLPATDDHVRADFSGTVLRSDRDSLFFLDSGALSSGNPGSNIPGRDAQFQVRTGTGSDNTGTFDVAYTFGWEPLQQYLVALDDGRLQALGAAWDTQQQRWFHLYDNLGVDAAHPLHWRQPAQNANTQCIECHTSHYQLGYDATTDRFDSQWHSLGVGCQACHGPASEHVRWAQAPNTHPGKGFAAAPASRTQQPDTCGRCHSRRTPLGDPTGHTKLHDAFLVSPLSADLYEVDGKIKDEVFEYGSFLQSKMHQAGVVCSDCHNPHSGQLRAPDNAVCTQCHNTTGTATHPSIRTEHLRPAHYDSAAHHHHQPGSAGAACRACHMPGKFYMGNDLRHDHSFSSPDPAQAQALGHSDACLGCHREQSPEALITAFQQWYPEHQPRDGGYARALFKAREGKPGAANALASQLARNDLPAPRRAALVAELPRYPSDTAQALLRDALTHDDASVRRAAIEASATLAPPLLQQHLPTLLNDTVRSVRLAAAEQWLLLADQQGMVLPAEPFEEYEQVQQQLLANAEAHFSLANLYRQTGRGERVEAALATAVERNPHFSPAVIGLAQWREQAGDAAAALQLLRQRLQTHPGDASLHHALGLALIRNGQLAAGITELEKAHSLAPENDTHAWVLAVAWHDTGQRERALQLLRDQLQHRPANRSLRLALLGYLPAGEERHQLLHALAQQNPQDPVVLYHRQDRGDTTWPDAP</sequence>
<accession>A0ABT0E6U1</accession>
<dbReference type="InterPro" id="IPR051829">
    <property type="entry name" value="Multiheme_Cytochr_ET"/>
</dbReference>
<feature type="domain" description="Cytochrome c-552/4" evidence="5">
    <location>
        <begin position="189"/>
        <end position="230"/>
    </location>
</feature>
<evidence type="ECO:0000313" key="7">
    <source>
        <dbReference type="Proteomes" id="UP001165524"/>
    </source>
</evidence>
<feature type="chain" id="PRO_5047332101" description="Doubled CXXCH domain-containing protein" evidence="3">
    <location>
        <begin position="23"/>
        <end position="770"/>
    </location>
</feature>
<evidence type="ECO:0000256" key="3">
    <source>
        <dbReference type="SAM" id="SignalP"/>
    </source>
</evidence>
<keyword evidence="7" id="KW-1185">Reference proteome</keyword>
<name>A0ABT0E6U1_9GAMM</name>
<dbReference type="SUPFAM" id="SSF48695">
    <property type="entry name" value="Multiheme cytochromes"/>
    <property type="match status" value="1"/>
</dbReference>
<dbReference type="InterPro" id="IPR036280">
    <property type="entry name" value="Multihaem_cyt_sf"/>
</dbReference>
<evidence type="ECO:0000313" key="6">
    <source>
        <dbReference type="EMBL" id="MCK0537544.1"/>
    </source>
</evidence>
<reference evidence="6" key="1">
    <citation type="submission" date="2022-04" db="EMBL/GenBank/DDBJ databases">
        <title>Alcanivorax sp. CY1518 draft genome sequence.</title>
        <authorList>
            <person name="Zhao G."/>
            <person name="An M."/>
        </authorList>
    </citation>
    <scope>NUCLEOTIDE SEQUENCE</scope>
    <source>
        <strain evidence="6">CY1518</strain>
    </source>
</reference>
<keyword evidence="1 3" id="KW-0732">Signal</keyword>
<dbReference type="InterPro" id="IPR019734">
    <property type="entry name" value="TPR_rpt"/>
</dbReference>
<dbReference type="Gene3D" id="1.25.40.10">
    <property type="entry name" value="Tetratricopeptide repeat domain"/>
    <property type="match status" value="1"/>
</dbReference>
<dbReference type="Pfam" id="PF09699">
    <property type="entry name" value="Paired_CXXCH_1"/>
    <property type="match status" value="1"/>
</dbReference>
<feature type="domain" description="Cytochrome c-552/4" evidence="5">
    <location>
        <begin position="47"/>
        <end position="69"/>
    </location>
</feature>
<evidence type="ECO:0000259" key="5">
    <source>
        <dbReference type="Pfam" id="PF13435"/>
    </source>
</evidence>
<dbReference type="SUPFAM" id="SSF48452">
    <property type="entry name" value="TPR-like"/>
    <property type="match status" value="1"/>
</dbReference>
<dbReference type="InterPro" id="IPR011989">
    <property type="entry name" value="ARM-like"/>
</dbReference>
<dbReference type="InterPro" id="IPR010177">
    <property type="entry name" value="Paired_CXXCH_1"/>
</dbReference>
<dbReference type="Gene3D" id="1.10.1130.10">
    <property type="entry name" value="Flavocytochrome C3, Chain A"/>
    <property type="match status" value="2"/>
</dbReference>
<protein>
    <recommendedName>
        <fullName evidence="8">Doubled CXXCH domain-containing protein</fullName>
    </recommendedName>
</protein>
<dbReference type="InterPro" id="IPR023155">
    <property type="entry name" value="Cyt_c-552/4"/>
</dbReference>
<dbReference type="SMART" id="SM00028">
    <property type="entry name" value="TPR"/>
    <property type="match status" value="2"/>
</dbReference>
<dbReference type="InterPro" id="IPR011990">
    <property type="entry name" value="TPR-like_helical_dom_sf"/>
</dbReference>
<evidence type="ECO:0000259" key="4">
    <source>
        <dbReference type="Pfam" id="PF09699"/>
    </source>
</evidence>
<dbReference type="Gene3D" id="1.25.10.10">
    <property type="entry name" value="Leucine-rich Repeat Variant"/>
    <property type="match status" value="1"/>
</dbReference>
<proteinExistence type="predicted"/>
<evidence type="ECO:0008006" key="8">
    <source>
        <dbReference type="Google" id="ProtNLM"/>
    </source>
</evidence>
<dbReference type="PANTHER" id="PTHR35038">
    <property type="entry name" value="DISSIMILATORY SULFITE REDUCTASE SIRA"/>
    <property type="match status" value="1"/>
</dbReference>
<dbReference type="Pfam" id="PF13435">
    <property type="entry name" value="Cytochrome_C554"/>
    <property type="match status" value="2"/>
</dbReference>
<organism evidence="6 7">
    <name type="scientific">Alcanivorax quisquiliarum</name>
    <dbReference type="NCBI Taxonomy" id="2933565"/>
    <lineage>
        <taxon>Bacteria</taxon>
        <taxon>Pseudomonadati</taxon>
        <taxon>Pseudomonadota</taxon>
        <taxon>Gammaproteobacteria</taxon>
        <taxon>Oceanospirillales</taxon>
        <taxon>Alcanivoracaceae</taxon>
        <taxon>Alcanivorax</taxon>
    </lineage>
</organism>
<evidence type="ECO:0000256" key="1">
    <source>
        <dbReference type="ARBA" id="ARBA00022729"/>
    </source>
</evidence>
<comment type="caution">
    <text evidence="6">The sequence shown here is derived from an EMBL/GenBank/DDBJ whole genome shotgun (WGS) entry which is preliminary data.</text>
</comment>
<feature type="signal peptide" evidence="3">
    <location>
        <begin position="1"/>
        <end position="22"/>
    </location>
</feature>
<gene>
    <name evidence="6" type="ORF">MU846_07455</name>
</gene>